<dbReference type="Pfam" id="PF07776">
    <property type="entry name" value="zf-AD"/>
    <property type="match status" value="1"/>
</dbReference>
<reference evidence="3 4" key="1">
    <citation type="submission" date="2023-11" db="EMBL/GenBank/DDBJ databases">
        <authorList>
            <person name="Hedman E."/>
            <person name="Englund M."/>
            <person name="Stromberg M."/>
            <person name="Nyberg Akerstrom W."/>
            <person name="Nylinder S."/>
            <person name="Jareborg N."/>
            <person name="Kallberg Y."/>
            <person name="Kronander E."/>
        </authorList>
    </citation>
    <scope>NUCLEOTIDE SEQUENCE [LARGE SCALE GENOMIC DNA]</scope>
</reference>
<protein>
    <recommendedName>
        <fullName evidence="2">ZAD domain-containing protein</fullName>
    </recommendedName>
</protein>
<accession>A0AAV1LH37</accession>
<dbReference type="EMBL" id="CAVLGL010000088">
    <property type="protein sequence ID" value="CAK1593562.1"/>
    <property type="molecule type" value="Genomic_DNA"/>
</dbReference>
<dbReference type="PROSITE" id="PS51915">
    <property type="entry name" value="ZAD"/>
    <property type="match status" value="1"/>
</dbReference>
<dbReference type="Gene3D" id="3.40.1800.20">
    <property type="match status" value="1"/>
</dbReference>
<gene>
    <name evidence="3" type="ORF">PARMNEM_LOCUS13324</name>
</gene>
<feature type="binding site" evidence="1">
    <location>
        <position position="60"/>
    </location>
    <ligand>
        <name>Zn(2+)</name>
        <dbReference type="ChEBI" id="CHEBI:29105"/>
    </ligand>
</feature>
<dbReference type="AlphaFoldDB" id="A0AAV1LH37"/>
<evidence type="ECO:0000313" key="3">
    <source>
        <dbReference type="EMBL" id="CAK1593562.1"/>
    </source>
</evidence>
<evidence type="ECO:0000256" key="1">
    <source>
        <dbReference type="PROSITE-ProRule" id="PRU01263"/>
    </source>
</evidence>
<feature type="domain" description="ZAD" evidence="2">
    <location>
        <begin position="7"/>
        <end position="87"/>
    </location>
</feature>
<dbReference type="InterPro" id="IPR013087">
    <property type="entry name" value="Znf_C2H2_type"/>
</dbReference>
<keyword evidence="1" id="KW-0863">Zinc-finger</keyword>
<name>A0AAV1LH37_9NEOP</name>
<dbReference type="Proteomes" id="UP001314205">
    <property type="component" value="Unassembled WGS sequence"/>
</dbReference>
<dbReference type="InterPro" id="IPR012934">
    <property type="entry name" value="Znf_AD"/>
</dbReference>
<organism evidence="3 4">
    <name type="scientific">Parnassius mnemosyne</name>
    <name type="common">clouded apollo</name>
    <dbReference type="NCBI Taxonomy" id="213953"/>
    <lineage>
        <taxon>Eukaryota</taxon>
        <taxon>Metazoa</taxon>
        <taxon>Ecdysozoa</taxon>
        <taxon>Arthropoda</taxon>
        <taxon>Hexapoda</taxon>
        <taxon>Insecta</taxon>
        <taxon>Pterygota</taxon>
        <taxon>Neoptera</taxon>
        <taxon>Endopterygota</taxon>
        <taxon>Lepidoptera</taxon>
        <taxon>Glossata</taxon>
        <taxon>Ditrysia</taxon>
        <taxon>Papilionoidea</taxon>
        <taxon>Papilionidae</taxon>
        <taxon>Parnassiinae</taxon>
        <taxon>Parnassini</taxon>
        <taxon>Parnassius</taxon>
        <taxon>Driopa</taxon>
    </lineage>
</organism>
<dbReference type="PROSITE" id="PS00028">
    <property type="entry name" value="ZINC_FINGER_C2H2_1"/>
    <property type="match status" value="1"/>
</dbReference>
<evidence type="ECO:0000259" key="2">
    <source>
        <dbReference type="PROSITE" id="PS51915"/>
    </source>
</evidence>
<sequence>MESENTSYCRLCAELKSFTNMINFQSDEAKSHKIIEKLSRLNIMYDDFTNPDPDQPKTICFSCIENLNIAYEFVVRVDRAQSVLSNIVNNELKKEHCSSEDDQQNDMVDSKSDSSIYMKEEFDSQSYNCLYQSVDSKNCKKPCTSNVNNNELILDILPPLKCIKSTWSDYLWTCAYCETQFATVEELKVHSMQYHQCCNAFRCNDSPVTFAY</sequence>
<comment type="caution">
    <text evidence="3">The sequence shown here is derived from an EMBL/GenBank/DDBJ whole genome shotgun (WGS) entry which is preliminary data.</text>
</comment>
<keyword evidence="1" id="KW-0479">Metal-binding</keyword>
<keyword evidence="4" id="KW-1185">Reference proteome</keyword>
<feature type="binding site" evidence="1">
    <location>
        <position position="12"/>
    </location>
    <ligand>
        <name>Zn(2+)</name>
        <dbReference type="ChEBI" id="CHEBI:29105"/>
    </ligand>
</feature>
<keyword evidence="1" id="KW-0862">Zinc</keyword>
<proteinExistence type="predicted"/>
<dbReference type="GO" id="GO:0005634">
    <property type="term" value="C:nucleus"/>
    <property type="evidence" value="ECO:0007669"/>
    <property type="project" value="InterPro"/>
</dbReference>
<feature type="binding site" evidence="1">
    <location>
        <position position="9"/>
    </location>
    <ligand>
        <name>Zn(2+)</name>
        <dbReference type="ChEBI" id="CHEBI:29105"/>
    </ligand>
</feature>
<dbReference type="GO" id="GO:0008270">
    <property type="term" value="F:zinc ion binding"/>
    <property type="evidence" value="ECO:0007669"/>
    <property type="project" value="UniProtKB-UniRule"/>
</dbReference>
<dbReference type="SMART" id="SM00868">
    <property type="entry name" value="zf-AD"/>
    <property type="match status" value="1"/>
</dbReference>
<feature type="binding site" evidence="1">
    <location>
        <position position="63"/>
    </location>
    <ligand>
        <name>Zn(2+)</name>
        <dbReference type="ChEBI" id="CHEBI:29105"/>
    </ligand>
</feature>
<evidence type="ECO:0000313" key="4">
    <source>
        <dbReference type="Proteomes" id="UP001314205"/>
    </source>
</evidence>
<dbReference type="SUPFAM" id="SSF57716">
    <property type="entry name" value="Glucocorticoid receptor-like (DNA-binding domain)"/>
    <property type="match status" value="1"/>
</dbReference>